<name>A0A6J7S8M3_9ZZZZ</name>
<dbReference type="EMBL" id="CAEZXW010000096">
    <property type="protein sequence ID" value="CAB4711904.1"/>
    <property type="molecule type" value="Genomic_DNA"/>
</dbReference>
<protein>
    <submittedName>
        <fullName evidence="4">Unannotated protein</fullName>
    </submittedName>
</protein>
<accession>A0A6J7S8M3</accession>
<gene>
    <name evidence="1" type="ORF">UFOPK2593_01217</name>
    <name evidence="2" type="ORF">UFOPK2894_00719</name>
    <name evidence="3" type="ORF">UFOPK3492_00600</name>
    <name evidence="4" type="ORF">UFOPK4234_00579</name>
    <name evidence="5" type="ORF">UFOPK4295_01488</name>
</gene>
<organism evidence="4">
    <name type="scientific">freshwater metagenome</name>
    <dbReference type="NCBI Taxonomy" id="449393"/>
    <lineage>
        <taxon>unclassified sequences</taxon>
        <taxon>metagenomes</taxon>
        <taxon>ecological metagenomes</taxon>
    </lineage>
</organism>
<evidence type="ECO:0000313" key="2">
    <source>
        <dbReference type="EMBL" id="CAB4773465.1"/>
    </source>
</evidence>
<evidence type="ECO:0000313" key="1">
    <source>
        <dbReference type="EMBL" id="CAB4711904.1"/>
    </source>
</evidence>
<reference evidence="4" key="1">
    <citation type="submission" date="2020-05" db="EMBL/GenBank/DDBJ databases">
        <authorList>
            <person name="Chiriac C."/>
            <person name="Salcher M."/>
            <person name="Ghai R."/>
            <person name="Kavagutti S V."/>
        </authorList>
    </citation>
    <scope>NUCLEOTIDE SEQUENCE</scope>
</reference>
<evidence type="ECO:0000313" key="4">
    <source>
        <dbReference type="EMBL" id="CAB5037252.1"/>
    </source>
</evidence>
<dbReference type="AlphaFoldDB" id="A0A6J7S8M3"/>
<dbReference type="EMBL" id="CAEZZQ010000035">
    <property type="protein sequence ID" value="CAB4773465.1"/>
    <property type="molecule type" value="Genomic_DNA"/>
</dbReference>
<proteinExistence type="predicted"/>
<dbReference type="EMBL" id="CAFBQF010000111">
    <property type="protein sequence ID" value="CAB5056507.1"/>
    <property type="molecule type" value="Genomic_DNA"/>
</dbReference>
<dbReference type="InterPro" id="IPR012340">
    <property type="entry name" value="NA-bd_OB-fold"/>
</dbReference>
<sequence length="128" mass="14332">MHVALAGLVRLGLLMNKREISRTERYADSLHTAANRHMHTRVADLQPRRRATVIGTINSLVIRPRSGVPALEVEIQDGSGKLTCIWLGQRSIAAVTPGRDIEVTGMIMQNEEGWLSYNPVYRLFPNTK</sequence>
<dbReference type="EMBL" id="CAFBMD010000034">
    <property type="protein sequence ID" value="CAB4894643.1"/>
    <property type="molecule type" value="Genomic_DNA"/>
</dbReference>
<evidence type="ECO:0000313" key="3">
    <source>
        <dbReference type="EMBL" id="CAB4894643.1"/>
    </source>
</evidence>
<dbReference type="EMBL" id="CAFBQA010000022">
    <property type="protein sequence ID" value="CAB5037252.1"/>
    <property type="molecule type" value="Genomic_DNA"/>
</dbReference>
<evidence type="ECO:0000313" key="5">
    <source>
        <dbReference type="EMBL" id="CAB5056507.1"/>
    </source>
</evidence>
<dbReference type="CDD" id="cd04488">
    <property type="entry name" value="RecG_wedge_OBF"/>
    <property type="match status" value="1"/>
</dbReference>
<dbReference type="SUPFAM" id="SSF50249">
    <property type="entry name" value="Nucleic acid-binding proteins"/>
    <property type="match status" value="1"/>
</dbReference>
<dbReference type="Gene3D" id="2.40.50.140">
    <property type="entry name" value="Nucleic acid-binding proteins"/>
    <property type="match status" value="1"/>
</dbReference>